<dbReference type="SUPFAM" id="SSF56935">
    <property type="entry name" value="Porins"/>
    <property type="match status" value="1"/>
</dbReference>
<dbReference type="Pfam" id="PF07715">
    <property type="entry name" value="Plug"/>
    <property type="match status" value="1"/>
</dbReference>
<dbReference type="InterPro" id="IPR037066">
    <property type="entry name" value="Plug_dom_sf"/>
</dbReference>
<dbReference type="PANTHER" id="PTHR40980">
    <property type="entry name" value="PLUG DOMAIN-CONTAINING PROTEIN"/>
    <property type="match status" value="1"/>
</dbReference>
<evidence type="ECO:0000256" key="1">
    <source>
        <dbReference type="ARBA" id="ARBA00004442"/>
    </source>
</evidence>
<evidence type="ECO:0000313" key="10">
    <source>
        <dbReference type="Proteomes" id="UP001424459"/>
    </source>
</evidence>
<dbReference type="Gene3D" id="2.40.170.20">
    <property type="entry name" value="TonB-dependent receptor, beta-barrel domain"/>
    <property type="match status" value="1"/>
</dbReference>
<gene>
    <name evidence="9" type="ORF">GCM10022281_03180</name>
</gene>
<evidence type="ECO:0000256" key="2">
    <source>
        <dbReference type="ARBA" id="ARBA00023136"/>
    </source>
</evidence>
<evidence type="ECO:0000256" key="5">
    <source>
        <dbReference type="SAM" id="MobiDB-lite"/>
    </source>
</evidence>
<reference evidence="10" key="1">
    <citation type="journal article" date="2019" name="Int. J. Syst. Evol. Microbiol.">
        <title>The Global Catalogue of Microorganisms (GCM) 10K type strain sequencing project: providing services to taxonomists for standard genome sequencing and annotation.</title>
        <authorList>
            <consortium name="The Broad Institute Genomics Platform"/>
            <consortium name="The Broad Institute Genome Sequencing Center for Infectious Disease"/>
            <person name="Wu L."/>
            <person name="Ma J."/>
        </authorList>
    </citation>
    <scope>NUCLEOTIDE SEQUENCE [LARGE SCALE GENOMIC DNA]</scope>
    <source>
        <strain evidence="10">JCM 17564</strain>
    </source>
</reference>
<keyword evidence="6" id="KW-0732">Signal</keyword>
<evidence type="ECO:0000256" key="6">
    <source>
        <dbReference type="SAM" id="SignalP"/>
    </source>
</evidence>
<dbReference type="InterPro" id="IPR012910">
    <property type="entry name" value="Plug_dom"/>
</dbReference>
<dbReference type="Proteomes" id="UP001424459">
    <property type="component" value="Unassembled WGS sequence"/>
</dbReference>
<protein>
    <submittedName>
        <fullName evidence="9">TonB-dependent receptor</fullName>
    </submittedName>
</protein>
<dbReference type="InterPro" id="IPR036942">
    <property type="entry name" value="Beta-barrel_TonB_sf"/>
</dbReference>
<dbReference type="InterPro" id="IPR010104">
    <property type="entry name" value="TonB_rcpt_bac"/>
</dbReference>
<evidence type="ECO:0000256" key="4">
    <source>
        <dbReference type="RuleBase" id="RU003357"/>
    </source>
</evidence>
<name>A0ABP7TMP2_9SPHN</name>
<dbReference type="EMBL" id="BAABBR010000001">
    <property type="protein sequence ID" value="GAA4027814.1"/>
    <property type="molecule type" value="Genomic_DNA"/>
</dbReference>
<dbReference type="RefSeq" id="WP_344695213.1">
    <property type="nucleotide sequence ID" value="NZ_BAABBR010000001.1"/>
</dbReference>
<evidence type="ECO:0000256" key="3">
    <source>
        <dbReference type="ARBA" id="ARBA00023237"/>
    </source>
</evidence>
<keyword evidence="3" id="KW-0998">Cell outer membrane</keyword>
<comment type="caution">
    <text evidence="9">The sequence shown here is derived from an EMBL/GenBank/DDBJ whole genome shotgun (WGS) entry which is preliminary data.</text>
</comment>
<dbReference type="NCBIfam" id="TIGR01782">
    <property type="entry name" value="TonB-Xanth-Caul"/>
    <property type="match status" value="1"/>
</dbReference>
<dbReference type="Pfam" id="PF00593">
    <property type="entry name" value="TonB_dep_Rec_b-barrel"/>
    <property type="match status" value="1"/>
</dbReference>
<keyword evidence="10" id="KW-1185">Reference proteome</keyword>
<dbReference type="PANTHER" id="PTHR40980:SF4">
    <property type="entry name" value="TONB-DEPENDENT RECEPTOR-LIKE BETA-BARREL DOMAIN-CONTAINING PROTEIN"/>
    <property type="match status" value="1"/>
</dbReference>
<keyword evidence="2 4" id="KW-0472">Membrane</keyword>
<evidence type="ECO:0000259" key="8">
    <source>
        <dbReference type="Pfam" id="PF07715"/>
    </source>
</evidence>
<comment type="subcellular location">
    <subcellularLocation>
        <location evidence="1 4">Cell outer membrane</location>
    </subcellularLocation>
</comment>
<feature type="chain" id="PRO_5046265452" evidence="6">
    <location>
        <begin position="25"/>
        <end position="925"/>
    </location>
</feature>
<feature type="signal peptide" evidence="6">
    <location>
        <begin position="1"/>
        <end position="24"/>
    </location>
</feature>
<feature type="domain" description="TonB-dependent receptor plug" evidence="8">
    <location>
        <begin position="73"/>
        <end position="166"/>
    </location>
</feature>
<comment type="similarity">
    <text evidence="4">Belongs to the TonB-dependent receptor family.</text>
</comment>
<evidence type="ECO:0000259" key="7">
    <source>
        <dbReference type="Pfam" id="PF00593"/>
    </source>
</evidence>
<sequence>MRIRTIALSTASFTALIVATPAMAQSTATTDPNATAQTNPAADATATTPDPATDDAIVVTGLRRSLQSAKNIKRNSDQQVDAIVAEDIGKLPDIAVAETAARIPGLQVVRRGGEADSVLVRGLPDFATTYNGREIFTAETRVVALQDFPSANIAALEVFKTSTADLVEAGLAGEVNVRSRRPFDFKGTEIAGSLWALYTKQAREWTPNVNLLASTRWGVGDGGEMGLLLNYSRTELSYLDSEPSNTDFIAPSPSGRLPDIQRLFYRQGNRVRPSINGAFQWRINPDIQVYVEGLYQGFRNRIADRLWEQPLYGGVQSNIVYRPGTDLISRGTVTNPGGDIFTFQGATYNKTDTYQFAAGGSYDLGRLKLTGDVARTKSTFRGSTESFDRVFRPTGTVVVNFDNEVPQFSYGALPGINDPANFVFRGLFEEAQKAAGDDWQARLDGTYETGLSFIPTIQAGVRYTDRDAFRRYGNRYPFFLPLNVSAAQLPTFYVPSDPGFRGTDVQSGFRSWLSPTYDGIRDNIAALRQFIISRCPALVAIDPPNGCVAFTTGDPVANPNSTYRANEKSYAGYLQAKYAIGENIDGVIGIRAVQTKSEVAGTTNRAGQPAVPVDESNKYTDWLPNASVRWRMTPGLQLRLAATQTRTKPNFSDLNPAVDFGQPVGQCDANGNSTSTDPFGCVRNGGGGNPFLKPFTSNNYDASLEYYFGRTGLIAGAVFRRDLKGFFQNQTIRYVDPIIGPVSRTQPVNTNSGRIDGAEAQVSTFFEWDFVPKFLRGFGAQANVTYLDTSVRDPNPIIGDRDIYGVSKWTYNLVGMYEGGGFSARVSYNKRGKFLGFIDVRDNNNPASFGGDYYYQYGKPAGRLDLSTSYTLNDKFTVFGDWTNILERPYKEYLSSARNGAARADYIRFRRYEETTFSIGVRARL</sequence>
<keyword evidence="4" id="KW-0798">TonB box</keyword>
<dbReference type="InterPro" id="IPR000531">
    <property type="entry name" value="Beta-barrel_TonB"/>
</dbReference>
<proteinExistence type="inferred from homology"/>
<keyword evidence="9" id="KW-0675">Receptor</keyword>
<feature type="domain" description="TonB-dependent receptor-like beta-barrel" evidence="7">
    <location>
        <begin position="408"/>
        <end position="884"/>
    </location>
</feature>
<organism evidence="9 10">
    <name type="scientific">Sphingomonas rosea</name>
    <dbReference type="NCBI Taxonomy" id="335605"/>
    <lineage>
        <taxon>Bacteria</taxon>
        <taxon>Pseudomonadati</taxon>
        <taxon>Pseudomonadota</taxon>
        <taxon>Alphaproteobacteria</taxon>
        <taxon>Sphingomonadales</taxon>
        <taxon>Sphingomonadaceae</taxon>
        <taxon>Sphingomonas</taxon>
    </lineage>
</organism>
<accession>A0ABP7TMP2</accession>
<feature type="region of interest" description="Disordered" evidence="5">
    <location>
        <begin position="28"/>
        <end position="53"/>
    </location>
</feature>
<evidence type="ECO:0000313" key="9">
    <source>
        <dbReference type="EMBL" id="GAA4027814.1"/>
    </source>
</evidence>
<dbReference type="Gene3D" id="2.170.130.10">
    <property type="entry name" value="TonB-dependent receptor, plug domain"/>
    <property type="match status" value="1"/>
</dbReference>